<evidence type="ECO:0000313" key="3">
    <source>
        <dbReference type="Proteomes" id="UP000064967"/>
    </source>
</evidence>
<dbReference type="InterPro" id="IPR052917">
    <property type="entry name" value="Stress-Dev_Protein"/>
</dbReference>
<dbReference type="Gene3D" id="2.30.110.10">
    <property type="entry name" value="Electron Transport, Fmn-binding Protein, Chain A"/>
    <property type="match status" value="1"/>
</dbReference>
<dbReference type="OrthoDB" id="3382273at2"/>
<dbReference type="InterPro" id="IPR038725">
    <property type="entry name" value="YdaG_split_barrel_FMN-bd"/>
</dbReference>
<protein>
    <submittedName>
        <fullName evidence="2">Pyridoxamine 5'-phosphate oxidase-related FMN-binding</fullName>
    </submittedName>
</protein>
<gene>
    <name evidence="2" type="ORF">AKJ09_01794</name>
</gene>
<dbReference type="RefSeq" id="WP_146646626.1">
    <property type="nucleotide sequence ID" value="NZ_CP012333.1"/>
</dbReference>
<evidence type="ECO:0000259" key="1">
    <source>
        <dbReference type="Pfam" id="PF16242"/>
    </source>
</evidence>
<dbReference type="AlphaFoldDB" id="A0A0K1PNL2"/>
<reference evidence="2 3" key="1">
    <citation type="submission" date="2015-08" db="EMBL/GenBank/DDBJ databases">
        <authorList>
            <person name="Babu N.S."/>
            <person name="Beckwith C.J."/>
            <person name="Beseler K.G."/>
            <person name="Brison A."/>
            <person name="Carone J.V."/>
            <person name="Caskin T.P."/>
            <person name="Diamond M."/>
            <person name="Durham M.E."/>
            <person name="Foxe J.M."/>
            <person name="Go M."/>
            <person name="Henderson B.A."/>
            <person name="Jones I.B."/>
            <person name="McGettigan J.A."/>
            <person name="Micheletti S.J."/>
            <person name="Nasrallah M.E."/>
            <person name="Ortiz D."/>
            <person name="Piller C.R."/>
            <person name="Privatt S.R."/>
            <person name="Schneider S.L."/>
            <person name="Sharp S."/>
            <person name="Smith T.C."/>
            <person name="Stanton J.D."/>
            <person name="Ullery H.E."/>
            <person name="Wilson R.J."/>
            <person name="Serrano M.G."/>
            <person name="Buck G."/>
            <person name="Lee V."/>
            <person name="Wang Y."/>
            <person name="Carvalho R."/>
            <person name="Voegtly L."/>
            <person name="Shi R."/>
            <person name="Duckworth R."/>
            <person name="Johnson A."/>
            <person name="Loviza R."/>
            <person name="Walstead R."/>
            <person name="Shah Z."/>
            <person name="Kiflezghi M."/>
            <person name="Wade K."/>
            <person name="Ball S.L."/>
            <person name="Bradley K.W."/>
            <person name="Asai D.J."/>
            <person name="Bowman C.A."/>
            <person name="Russell D.A."/>
            <person name="Pope W.H."/>
            <person name="Jacobs-Sera D."/>
            <person name="Hendrix R.W."/>
            <person name="Hatfull G.F."/>
        </authorList>
    </citation>
    <scope>NUCLEOTIDE SEQUENCE [LARGE SCALE GENOMIC DNA]</scope>
    <source>
        <strain evidence="2 3">DSM 27648</strain>
    </source>
</reference>
<accession>A0A0K1PNL2</accession>
<dbReference type="SUPFAM" id="SSF50475">
    <property type="entry name" value="FMN-binding split barrel"/>
    <property type="match status" value="1"/>
</dbReference>
<dbReference type="EMBL" id="CP012333">
    <property type="protein sequence ID" value="AKU95130.1"/>
    <property type="molecule type" value="Genomic_DNA"/>
</dbReference>
<dbReference type="PANTHER" id="PTHR34818">
    <property type="entry name" value="PROTEIN BLI-3"/>
    <property type="match status" value="1"/>
</dbReference>
<name>A0A0K1PNL2_9BACT</name>
<evidence type="ECO:0000313" key="2">
    <source>
        <dbReference type="EMBL" id="AKU95130.1"/>
    </source>
</evidence>
<dbReference type="InterPro" id="IPR012349">
    <property type="entry name" value="Split_barrel_FMN-bd"/>
</dbReference>
<proteinExistence type="predicted"/>
<feature type="domain" description="General stress protein FMN-binding split barrel" evidence="1">
    <location>
        <begin position="34"/>
        <end position="152"/>
    </location>
</feature>
<organism evidence="2 3">
    <name type="scientific">Labilithrix luteola</name>
    <dbReference type="NCBI Taxonomy" id="1391654"/>
    <lineage>
        <taxon>Bacteria</taxon>
        <taxon>Pseudomonadati</taxon>
        <taxon>Myxococcota</taxon>
        <taxon>Polyangia</taxon>
        <taxon>Polyangiales</taxon>
        <taxon>Labilitrichaceae</taxon>
        <taxon>Labilithrix</taxon>
    </lineage>
</organism>
<sequence length="176" mass="20285">MVVPHLARLYRRWARTKNVDDVDRILRAARSTMRRKKYCVLATRSVEGIGARVLQPFPPDDDFGVWLGTSPTSRKTEQLRADSTATLVYEDDGKAACVVLMGNVRIVDARAERVRRFMPSWWAFFPDGPEGDDFVLLRFEPHRIEVWDAARHITPEPFGLRSARLTRRDGTWTLES</sequence>
<dbReference type="PANTHER" id="PTHR34818:SF1">
    <property type="entry name" value="PROTEIN BLI-3"/>
    <property type="match status" value="1"/>
</dbReference>
<keyword evidence="3" id="KW-1185">Reference proteome</keyword>
<dbReference type="STRING" id="1391654.AKJ09_01794"/>
<dbReference type="Pfam" id="PF16242">
    <property type="entry name" value="Pyrid_ox_like"/>
    <property type="match status" value="1"/>
</dbReference>
<dbReference type="KEGG" id="llu:AKJ09_01794"/>
<dbReference type="Proteomes" id="UP000064967">
    <property type="component" value="Chromosome"/>
</dbReference>